<gene>
    <name evidence="2" type="ORF">ACFPTO_04260</name>
</gene>
<protein>
    <submittedName>
        <fullName evidence="2">VirB4 family type IV secretion system protein</fullName>
    </submittedName>
</protein>
<proteinExistence type="predicted"/>
<dbReference type="PANTHER" id="PTHR30121">
    <property type="entry name" value="UNCHARACTERIZED PROTEIN YJGR-RELATED"/>
    <property type="match status" value="1"/>
</dbReference>
<evidence type="ECO:0000313" key="3">
    <source>
        <dbReference type="Proteomes" id="UP001596103"/>
    </source>
</evidence>
<evidence type="ECO:0000313" key="2">
    <source>
        <dbReference type="EMBL" id="MFC5428025.1"/>
    </source>
</evidence>
<feature type="region of interest" description="Disordered" evidence="1">
    <location>
        <begin position="1"/>
        <end position="30"/>
    </location>
</feature>
<reference evidence="3" key="1">
    <citation type="journal article" date="2019" name="Int. J. Syst. Evol. Microbiol.">
        <title>The Global Catalogue of Microorganisms (GCM) 10K type strain sequencing project: providing services to taxonomists for standard genome sequencing and annotation.</title>
        <authorList>
            <consortium name="The Broad Institute Genomics Platform"/>
            <consortium name="The Broad Institute Genome Sequencing Center for Infectious Disease"/>
            <person name="Wu L."/>
            <person name="Ma J."/>
        </authorList>
    </citation>
    <scope>NUCLEOTIDE SEQUENCE [LARGE SCALE GENOMIC DNA]</scope>
    <source>
        <strain evidence="3">CCUG 56042</strain>
    </source>
</reference>
<sequence>MLKPSVARPPSTLSPFDAEPLARVAQRTDGDRRSTAEMVPWLFRFSDSLIVNKDSSVMATYEFSGPDADALSTGHVLELMENFITSLRDIARRPVTMWWTVHRRRSAQYLSVPMPDPISQRVDDARRDTFERGANYANRHFVTFALAPDVGIDRFAGKVTHGMTHDRMSIIQALAQAVRGTFSDQYLFAYTASELAAVVETFETLLFGFVAGNPRLACRRLRGNALGAFMHACCSPSSDDLAAAPIPDIPALDLAMCDTEVRPGHDYLHFYSHGRQRFAIAAGIPARRDFWPDSVLPTSLDGLLKVPGELTVSHCFRLTTPTAAMRFIDSVRRYHEGRRLDTRSLLAATLRGGDTSGVRQNPSRSTAADDANRRIGKVEMAEEMYGYYNLSVLSFSPVFETTPFDDDTTVEAAWTQTVTTHRAVEEALRAAHFTPVRETLHAFSAFATSIPGMWRECARWSFIDTAALARLLPLRGVSDGHRINAHLTKETGTLCPALAAFPTEFGTPYWFTAFLADVGHMLVCGRTGFGKTIFMLLCATLFRKYPDAWLYGFDKDLSMRIPTILQGGRYLQFDHGAAGTSADEHAQMNPLVLLADLRHREFLVEWIVMLAQQRGTYRVTAGDRRELETALAATRSRTDRRLWRLRTVHASLPAGPLADELALWVGSAVHAHYFDNVSDSFEHGSNAGRWVSMATDRILASPAIARPFLSYVTYRIQDSLEQRRATGVIGPTLVMLPEIWNLLDDDAFATQIGNWIVTMRKKLGCVWMDAQSPEQVSTSKIWPQIRDNVLVRVFVPVENFTPSAKAAYQRDFGLSDGQIRTIQQLVAKRDYFITEQGGASRRISVPLDPVSIAILRSELSAQLVFDRHLHSGHPDWKARYIKEAMSQSGADATSAFEQEVHHA</sequence>
<dbReference type="Gene3D" id="3.40.50.300">
    <property type="entry name" value="P-loop containing nucleotide triphosphate hydrolases"/>
    <property type="match status" value="1"/>
</dbReference>
<keyword evidence="3" id="KW-1185">Reference proteome</keyword>
<dbReference type="PANTHER" id="PTHR30121:SF12">
    <property type="entry name" value="TYPE IV SECRETION SYSTEM PROTEIN CAGE"/>
    <property type="match status" value="1"/>
</dbReference>
<accession>A0ABW0J4P7</accession>
<comment type="caution">
    <text evidence="2">The sequence shown here is derived from an EMBL/GenBank/DDBJ whole genome shotgun (WGS) entry which is preliminary data.</text>
</comment>
<evidence type="ECO:0000256" key="1">
    <source>
        <dbReference type="SAM" id="MobiDB-lite"/>
    </source>
</evidence>
<dbReference type="SUPFAM" id="SSF52540">
    <property type="entry name" value="P-loop containing nucleoside triphosphate hydrolases"/>
    <property type="match status" value="1"/>
</dbReference>
<dbReference type="EMBL" id="JBHSMP010000007">
    <property type="protein sequence ID" value="MFC5428025.1"/>
    <property type="molecule type" value="Genomic_DNA"/>
</dbReference>
<dbReference type="Proteomes" id="UP001596103">
    <property type="component" value="Unassembled WGS sequence"/>
</dbReference>
<organism evidence="2 3">
    <name type="scientific">Paraburkholderia denitrificans</name>
    <dbReference type="NCBI Taxonomy" id="694025"/>
    <lineage>
        <taxon>Bacteria</taxon>
        <taxon>Pseudomonadati</taxon>
        <taxon>Pseudomonadota</taxon>
        <taxon>Betaproteobacteria</taxon>
        <taxon>Burkholderiales</taxon>
        <taxon>Burkholderiaceae</taxon>
        <taxon>Paraburkholderia</taxon>
    </lineage>
</organism>
<dbReference type="InterPro" id="IPR027417">
    <property type="entry name" value="P-loop_NTPase"/>
</dbReference>
<name>A0ABW0J4P7_9BURK</name>
<dbReference type="InterPro" id="IPR051162">
    <property type="entry name" value="T4SS_component"/>
</dbReference>
<dbReference type="RefSeq" id="WP_377709696.1">
    <property type="nucleotide sequence ID" value="NZ_JBHSMP010000007.1"/>
</dbReference>